<dbReference type="PIRSF" id="PIRSF036458">
    <property type="entry name" value="Butyrate_kin"/>
    <property type="match status" value="1"/>
</dbReference>
<dbReference type="InterPro" id="IPR000890">
    <property type="entry name" value="Aliphatic_acid_kin_short-chain"/>
</dbReference>
<gene>
    <name evidence="9" type="primary">buk</name>
    <name evidence="11" type="ORF">SAMN05216354_0751</name>
</gene>
<dbReference type="RefSeq" id="WP_036910582.1">
    <property type="nucleotide sequence ID" value="NZ_FNUV01000002.1"/>
</dbReference>
<evidence type="ECO:0000256" key="7">
    <source>
        <dbReference type="ARBA" id="ARBA00022840"/>
    </source>
</evidence>
<reference evidence="11 12" key="1">
    <citation type="submission" date="2016-10" db="EMBL/GenBank/DDBJ databases">
        <authorList>
            <person name="de Groot N.N."/>
        </authorList>
    </citation>
    <scope>NUCLEOTIDE SEQUENCE [LARGE SCALE GENOMIC DNA]</scope>
    <source>
        <strain evidence="11 12">AR32</strain>
    </source>
</reference>
<dbReference type="CDD" id="cd24011">
    <property type="entry name" value="ASKHA_NBD_BK"/>
    <property type="match status" value="1"/>
</dbReference>
<dbReference type="Pfam" id="PF00871">
    <property type="entry name" value="Acetate_kinase"/>
    <property type="match status" value="1"/>
</dbReference>
<dbReference type="GO" id="GO:0047761">
    <property type="term" value="F:butyrate kinase activity"/>
    <property type="evidence" value="ECO:0007669"/>
    <property type="project" value="UniProtKB-UniRule"/>
</dbReference>
<evidence type="ECO:0000313" key="12">
    <source>
        <dbReference type="Proteomes" id="UP000236735"/>
    </source>
</evidence>
<evidence type="ECO:0000256" key="10">
    <source>
        <dbReference type="RuleBase" id="RU003835"/>
    </source>
</evidence>
<dbReference type="EMBL" id="FNUV01000002">
    <property type="protein sequence ID" value="SEF55218.1"/>
    <property type="molecule type" value="Genomic_DNA"/>
</dbReference>
<dbReference type="SUPFAM" id="SSF53067">
    <property type="entry name" value="Actin-like ATPase domain"/>
    <property type="match status" value="2"/>
</dbReference>
<keyword evidence="7 9" id="KW-0067">ATP-binding</keyword>
<dbReference type="GO" id="GO:0008776">
    <property type="term" value="F:acetate kinase activity"/>
    <property type="evidence" value="ECO:0007669"/>
    <property type="project" value="TreeGrafter"/>
</dbReference>
<dbReference type="GO" id="GO:0005524">
    <property type="term" value="F:ATP binding"/>
    <property type="evidence" value="ECO:0007669"/>
    <property type="project" value="UniProtKB-KW"/>
</dbReference>
<dbReference type="InterPro" id="IPR043129">
    <property type="entry name" value="ATPase_NBD"/>
</dbReference>
<dbReference type="GO" id="GO:0006083">
    <property type="term" value="P:acetate metabolic process"/>
    <property type="evidence" value="ECO:0007669"/>
    <property type="project" value="TreeGrafter"/>
</dbReference>
<dbReference type="AlphaFoldDB" id="A0A1H5SZ57"/>
<protein>
    <recommendedName>
        <fullName evidence="9">Probable butyrate kinase</fullName>
        <shortName evidence="9">BK</shortName>
        <ecNumber evidence="9">2.7.2.7</ecNumber>
    </recommendedName>
    <alternativeName>
        <fullName evidence="9">Branched-chain carboxylic acid kinase</fullName>
    </alternativeName>
</protein>
<dbReference type="HAMAP" id="MF_00542">
    <property type="entry name" value="Butyrate_kinase"/>
    <property type="match status" value="1"/>
</dbReference>
<evidence type="ECO:0000256" key="8">
    <source>
        <dbReference type="ARBA" id="ARBA00048596"/>
    </source>
</evidence>
<keyword evidence="3 9" id="KW-0963">Cytoplasm</keyword>
<organism evidence="11 12">
    <name type="scientific">Xylanibacter ruminicola</name>
    <name type="common">Prevotella ruminicola</name>
    <dbReference type="NCBI Taxonomy" id="839"/>
    <lineage>
        <taxon>Bacteria</taxon>
        <taxon>Pseudomonadati</taxon>
        <taxon>Bacteroidota</taxon>
        <taxon>Bacteroidia</taxon>
        <taxon>Bacteroidales</taxon>
        <taxon>Prevotellaceae</taxon>
        <taxon>Xylanibacter</taxon>
    </lineage>
</organism>
<name>A0A1H5SZ57_XYLRU</name>
<sequence length="356" mass="38877">MKILVINPGSTSTKVAVFEDESPLLVRNIAHTPEQLACFDDVIEQQDFRRQLVLDELRQANIPVEFDAVIGRGGLVKPLEGGVYEINDLMIQDTHSGIALHNHACNLGCLIAHEIAASIPGCRSFIADPGVVDELNDYARISGSPLMNRICIWHALNQRAIARRYAAEIGKEYEDLNLIICHMGGGISVAAHDHGRAVDANNALDGEGPFSPERAGSLPASDLIRLCFSGKYNEKQLLKRIAGKAGLNAHLGTNDVREVIRRIEDYGDKHAELILNAMIYHVAKSIAAESAVLCGHIDAILLTGGLARSEYVVSRLRQRVEFLAPIHCFPGEDEMEALALNALAVLQGKRQAKIYV</sequence>
<keyword evidence="4 9" id="KW-0808">Transferase</keyword>
<dbReference type="InterPro" id="IPR023865">
    <property type="entry name" value="Aliphatic_acid_kinase_CS"/>
</dbReference>
<evidence type="ECO:0000256" key="5">
    <source>
        <dbReference type="ARBA" id="ARBA00022741"/>
    </source>
</evidence>
<dbReference type="PROSITE" id="PS01075">
    <property type="entry name" value="ACETATE_KINASE_1"/>
    <property type="match status" value="1"/>
</dbReference>
<evidence type="ECO:0000256" key="3">
    <source>
        <dbReference type="ARBA" id="ARBA00022490"/>
    </source>
</evidence>
<dbReference type="InterPro" id="IPR011245">
    <property type="entry name" value="Butyrate_kin"/>
</dbReference>
<comment type="catalytic activity">
    <reaction evidence="8 9">
        <text>butanoate + ATP = butanoyl phosphate + ADP</text>
        <dbReference type="Rhea" id="RHEA:13585"/>
        <dbReference type="ChEBI" id="CHEBI:17968"/>
        <dbReference type="ChEBI" id="CHEBI:30616"/>
        <dbReference type="ChEBI" id="CHEBI:58079"/>
        <dbReference type="ChEBI" id="CHEBI:456216"/>
        <dbReference type="EC" id="2.7.2.7"/>
    </reaction>
</comment>
<evidence type="ECO:0000256" key="9">
    <source>
        <dbReference type="HAMAP-Rule" id="MF_00542"/>
    </source>
</evidence>
<evidence type="ECO:0000256" key="6">
    <source>
        <dbReference type="ARBA" id="ARBA00022777"/>
    </source>
</evidence>
<dbReference type="EC" id="2.7.2.7" evidence="9"/>
<dbReference type="NCBIfam" id="TIGR02707">
    <property type="entry name" value="butyr_kinase"/>
    <property type="match status" value="1"/>
</dbReference>
<dbReference type="GO" id="GO:0005737">
    <property type="term" value="C:cytoplasm"/>
    <property type="evidence" value="ECO:0007669"/>
    <property type="project" value="UniProtKB-SubCell"/>
</dbReference>
<keyword evidence="6 9" id="KW-0418">Kinase</keyword>
<proteinExistence type="inferred from homology"/>
<comment type="subcellular location">
    <subcellularLocation>
        <location evidence="1 9">Cytoplasm</location>
    </subcellularLocation>
</comment>
<dbReference type="PANTHER" id="PTHR21060">
    <property type="entry name" value="ACETATE KINASE"/>
    <property type="match status" value="1"/>
</dbReference>
<dbReference type="NCBIfam" id="NF002834">
    <property type="entry name" value="PRK03011.1-5"/>
    <property type="match status" value="1"/>
</dbReference>
<dbReference type="Proteomes" id="UP000236735">
    <property type="component" value="Unassembled WGS sequence"/>
</dbReference>
<evidence type="ECO:0000256" key="4">
    <source>
        <dbReference type="ARBA" id="ARBA00022679"/>
    </source>
</evidence>
<dbReference type="PANTHER" id="PTHR21060:SF3">
    <property type="entry name" value="BUTYRATE KINASE 2-RELATED"/>
    <property type="match status" value="1"/>
</dbReference>
<keyword evidence="5 9" id="KW-0547">Nucleotide-binding</keyword>
<dbReference type="PRINTS" id="PR00471">
    <property type="entry name" value="ACETATEKNASE"/>
</dbReference>
<evidence type="ECO:0000256" key="1">
    <source>
        <dbReference type="ARBA" id="ARBA00004496"/>
    </source>
</evidence>
<dbReference type="PROSITE" id="PS01076">
    <property type="entry name" value="ACETATE_KINASE_2"/>
    <property type="match status" value="1"/>
</dbReference>
<evidence type="ECO:0000313" key="11">
    <source>
        <dbReference type="EMBL" id="SEF55218.1"/>
    </source>
</evidence>
<evidence type="ECO:0000256" key="2">
    <source>
        <dbReference type="ARBA" id="ARBA00008748"/>
    </source>
</evidence>
<comment type="similarity">
    <text evidence="2 9 10">Belongs to the acetokinase family.</text>
</comment>
<dbReference type="Gene3D" id="3.30.420.40">
    <property type="match status" value="2"/>
</dbReference>
<accession>A0A1H5SZ57</accession>